<evidence type="ECO:0000259" key="17">
    <source>
        <dbReference type="PROSITE" id="PS50886"/>
    </source>
</evidence>
<dbReference type="InterPro" id="IPR012340">
    <property type="entry name" value="NA-bd_OB-fold"/>
</dbReference>
<dbReference type="InterPro" id="IPR036690">
    <property type="entry name" value="Fdx_antiC-bd_sf"/>
</dbReference>
<evidence type="ECO:0000256" key="10">
    <source>
        <dbReference type="ARBA" id="ARBA00022842"/>
    </source>
</evidence>
<dbReference type="CDD" id="cd02796">
    <property type="entry name" value="tRNA_bind_bactPheRS"/>
    <property type="match status" value="1"/>
</dbReference>
<keyword evidence="8 15" id="KW-0547">Nucleotide-binding</keyword>
<dbReference type="InterPro" id="IPR041616">
    <property type="entry name" value="PheRS_beta_core"/>
</dbReference>
<evidence type="ECO:0000256" key="11">
    <source>
        <dbReference type="ARBA" id="ARBA00022884"/>
    </source>
</evidence>
<dbReference type="Pfam" id="PF03483">
    <property type="entry name" value="B3_4"/>
    <property type="match status" value="1"/>
</dbReference>
<dbReference type="InterPro" id="IPR002547">
    <property type="entry name" value="tRNA-bd_dom"/>
</dbReference>
<dbReference type="SMART" id="SM00873">
    <property type="entry name" value="B3_4"/>
    <property type="match status" value="1"/>
</dbReference>
<feature type="binding site" evidence="15">
    <location>
        <position position="464"/>
    </location>
    <ligand>
        <name>Mg(2+)</name>
        <dbReference type="ChEBI" id="CHEBI:18420"/>
        <note>shared with alpha subunit</note>
    </ligand>
</feature>
<dbReference type="SUPFAM" id="SSF54991">
    <property type="entry name" value="Anticodon-binding domain of PheRS"/>
    <property type="match status" value="1"/>
</dbReference>
<evidence type="ECO:0000256" key="13">
    <source>
        <dbReference type="ARBA" id="ARBA00023146"/>
    </source>
</evidence>
<dbReference type="PROSITE" id="PS50886">
    <property type="entry name" value="TRBD"/>
    <property type="match status" value="1"/>
</dbReference>
<dbReference type="InterPro" id="IPR045864">
    <property type="entry name" value="aa-tRNA-synth_II/BPL/LPL"/>
</dbReference>
<dbReference type="Gene3D" id="3.30.930.10">
    <property type="entry name" value="Bira Bifunctional Protein, Domain 2"/>
    <property type="match status" value="1"/>
</dbReference>
<dbReference type="Pfam" id="PF03484">
    <property type="entry name" value="B5"/>
    <property type="match status" value="1"/>
</dbReference>
<dbReference type="Pfam" id="PF01588">
    <property type="entry name" value="tRNA_bind"/>
    <property type="match status" value="1"/>
</dbReference>
<evidence type="ECO:0000256" key="3">
    <source>
        <dbReference type="ARBA" id="ARBA00011209"/>
    </source>
</evidence>
<dbReference type="PROSITE" id="PS51483">
    <property type="entry name" value="B5"/>
    <property type="match status" value="1"/>
</dbReference>
<dbReference type="EMBL" id="NMOS02000003">
    <property type="protein sequence ID" value="RDH40814.1"/>
    <property type="molecule type" value="Genomic_DNA"/>
</dbReference>
<evidence type="ECO:0000256" key="6">
    <source>
        <dbReference type="ARBA" id="ARBA00022598"/>
    </source>
</evidence>
<keyword evidence="6 15" id="KW-0436">Ligase</keyword>
<evidence type="ECO:0000256" key="15">
    <source>
        <dbReference type="HAMAP-Rule" id="MF_00283"/>
    </source>
</evidence>
<dbReference type="GO" id="GO:0000287">
    <property type="term" value="F:magnesium ion binding"/>
    <property type="evidence" value="ECO:0007669"/>
    <property type="project" value="UniProtKB-UniRule"/>
</dbReference>
<keyword evidence="10 15" id="KW-0460">Magnesium</keyword>
<dbReference type="FunFam" id="2.40.50.140:FF:000045">
    <property type="entry name" value="Phenylalanine--tRNA ligase beta subunit"/>
    <property type="match status" value="1"/>
</dbReference>
<dbReference type="GO" id="GO:0004826">
    <property type="term" value="F:phenylalanine-tRNA ligase activity"/>
    <property type="evidence" value="ECO:0007669"/>
    <property type="project" value="UniProtKB-UniRule"/>
</dbReference>
<reference evidence="20 21" key="1">
    <citation type="journal article" date="2017" name="Int. J. Syst. Evol. Microbiol.">
        <title>Aquarickettsiella crustaci n. gen. n. sp. (Gammaproteobacteria: Legionellales: Coxiellaceae); a bacterial pathogen of the freshwater crustacean: Gammarus fossarum (Malacostraca: Amphipoda).</title>
        <authorList>
            <person name="Bojko J."/>
            <person name="Dunn A.M."/>
            <person name="Stebbing P.D."/>
            <person name="Van Aerle R."/>
            <person name="Bacela-Spychalska K."/>
            <person name="Bean T.P."/>
            <person name="Stentiford G.D."/>
        </authorList>
    </citation>
    <scope>NUCLEOTIDE SEQUENCE [LARGE SCALE GENOMIC DNA]</scope>
    <source>
        <strain evidence="20">RA15029</strain>
    </source>
</reference>
<dbReference type="FunFam" id="3.50.40.10:FF:000001">
    <property type="entry name" value="Phenylalanine--tRNA ligase beta subunit"/>
    <property type="match status" value="1"/>
</dbReference>
<dbReference type="InterPro" id="IPR045060">
    <property type="entry name" value="Phe-tRNA-ligase_IIc_bsu"/>
</dbReference>
<evidence type="ECO:0000256" key="4">
    <source>
        <dbReference type="ARBA" id="ARBA00022490"/>
    </source>
</evidence>
<dbReference type="FunFam" id="3.30.930.10:FF:000022">
    <property type="entry name" value="Phenylalanine--tRNA ligase beta subunit"/>
    <property type="match status" value="1"/>
</dbReference>
<feature type="binding site" evidence="15">
    <location>
        <position position="455"/>
    </location>
    <ligand>
        <name>Mg(2+)</name>
        <dbReference type="ChEBI" id="CHEBI:18420"/>
        <note>shared with alpha subunit</note>
    </ligand>
</feature>
<evidence type="ECO:0000256" key="8">
    <source>
        <dbReference type="ARBA" id="ARBA00022741"/>
    </source>
</evidence>
<evidence type="ECO:0000256" key="12">
    <source>
        <dbReference type="ARBA" id="ARBA00022917"/>
    </source>
</evidence>
<dbReference type="InterPro" id="IPR020825">
    <property type="entry name" value="Phe-tRNA_synthase-like_B3/B4"/>
</dbReference>
<dbReference type="InterPro" id="IPR009061">
    <property type="entry name" value="DNA-bd_dom_put_sf"/>
</dbReference>
<feature type="domain" description="TRNA-binding" evidence="17">
    <location>
        <begin position="39"/>
        <end position="150"/>
    </location>
</feature>
<dbReference type="GO" id="GO:0006432">
    <property type="term" value="P:phenylalanyl-tRNA aminoacylation"/>
    <property type="evidence" value="ECO:0007669"/>
    <property type="project" value="UniProtKB-UniRule"/>
</dbReference>
<comment type="similarity">
    <text evidence="2 15">Belongs to the phenylalanyl-tRNA synthetase beta subunit family. Type 1 subfamily.</text>
</comment>
<accession>A0A370CK66</accession>
<evidence type="ECO:0000259" key="19">
    <source>
        <dbReference type="PROSITE" id="PS51483"/>
    </source>
</evidence>
<dbReference type="InterPro" id="IPR005146">
    <property type="entry name" value="B3/B4_tRNA-bd"/>
</dbReference>
<dbReference type="InterPro" id="IPR005121">
    <property type="entry name" value="Fdx_antiC-bd"/>
</dbReference>
<dbReference type="SUPFAM" id="SSF56037">
    <property type="entry name" value="PheT/TilS domain"/>
    <property type="match status" value="1"/>
</dbReference>
<name>A0A370CK66_9COXI</name>
<dbReference type="Pfam" id="PF17759">
    <property type="entry name" value="tRNA_synthFbeta"/>
    <property type="match status" value="1"/>
</dbReference>
<comment type="subunit">
    <text evidence="3 15">Tetramer of two alpha and two beta subunits.</text>
</comment>
<evidence type="ECO:0000256" key="5">
    <source>
        <dbReference type="ARBA" id="ARBA00022555"/>
    </source>
</evidence>
<dbReference type="Gene3D" id="3.50.40.10">
    <property type="entry name" value="Phenylalanyl-trna Synthetase, Chain B, domain 3"/>
    <property type="match status" value="1"/>
</dbReference>
<evidence type="ECO:0000256" key="9">
    <source>
        <dbReference type="ARBA" id="ARBA00022840"/>
    </source>
</evidence>
<keyword evidence="13 15" id="KW-0030">Aminoacyl-tRNA synthetase</keyword>
<protein>
    <recommendedName>
        <fullName evidence="15">Phenylalanine--tRNA ligase beta subunit</fullName>
        <ecNumber evidence="15">6.1.1.20</ecNumber>
    </recommendedName>
    <alternativeName>
        <fullName evidence="15">Phenylalanyl-tRNA synthetase beta subunit</fullName>
        <shortName evidence="15">PheRS</shortName>
    </alternativeName>
</protein>
<evidence type="ECO:0000256" key="16">
    <source>
        <dbReference type="PROSITE-ProRule" id="PRU00209"/>
    </source>
</evidence>
<dbReference type="PANTHER" id="PTHR10947">
    <property type="entry name" value="PHENYLALANYL-TRNA SYNTHETASE BETA CHAIN AND LEUCINE-RICH REPEAT-CONTAINING PROTEIN 47"/>
    <property type="match status" value="1"/>
</dbReference>
<comment type="caution">
    <text evidence="20">The sequence shown here is derived from an EMBL/GenBank/DDBJ whole genome shotgun (WGS) entry which is preliminary data.</text>
</comment>
<organism evidence="20 21">
    <name type="scientific">Candidatus Aquirickettsiella gammari</name>
    <dbReference type="NCBI Taxonomy" id="2016198"/>
    <lineage>
        <taxon>Bacteria</taxon>
        <taxon>Pseudomonadati</taxon>
        <taxon>Pseudomonadota</taxon>
        <taxon>Gammaproteobacteria</taxon>
        <taxon>Legionellales</taxon>
        <taxon>Coxiellaceae</taxon>
        <taxon>Candidatus Aquirickettsiella</taxon>
    </lineage>
</organism>
<evidence type="ECO:0000313" key="20">
    <source>
        <dbReference type="EMBL" id="RDH40814.1"/>
    </source>
</evidence>
<dbReference type="CDD" id="cd00769">
    <property type="entry name" value="PheRS_beta_core"/>
    <property type="match status" value="1"/>
</dbReference>
<dbReference type="GO" id="GO:0000049">
    <property type="term" value="F:tRNA binding"/>
    <property type="evidence" value="ECO:0007669"/>
    <property type="project" value="UniProtKB-UniRule"/>
</dbReference>
<dbReference type="SUPFAM" id="SSF50249">
    <property type="entry name" value="Nucleic acid-binding proteins"/>
    <property type="match status" value="1"/>
</dbReference>
<keyword evidence="4 15" id="KW-0963">Cytoplasm</keyword>
<dbReference type="NCBIfam" id="TIGR00472">
    <property type="entry name" value="pheT_bact"/>
    <property type="match status" value="1"/>
</dbReference>
<dbReference type="SUPFAM" id="SSF55681">
    <property type="entry name" value="Class II aaRS and biotin synthetases"/>
    <property type="match status" value="1"/>
</dbReference>
<dbReference type="InterPro" id="IPR004532">
    <property type="entry name" value="Phe-tRNA-ligase_IIc_bsu_bact"/>
</dbReference>
<dbReference type="PROSITE" id="PS51447">
    <property type="entry name" value="FDX_ACB"/>
    <property type="match status" value="1"/>
</dbReference>
<dbReference type="EC" id="6.1.1.20" evidence="15"/>
<evidence type="ECO:0000313" key="21">
    <source>
        <dbReference type="Proteomes" id="UP000226429"/>
    </source>
</evidence>
<dbReference type="SMART" id="SM00896">
    <property type="entry name" value="FDX-ACB"/>
    <property type="match status" value="1"/>
</dbReference>
<dbReference type="InterPro" id="IPR005147">
    <property type="entry name" value="tRNA_synthase_B5-dom"/>
</dbReference>
<evidence type="ECO:0000256" key="7">
    <source>
        <dbReference type="ARBA" id="ARBA00022723"/>
    </source>
</evidence>
<keyword evidence="21" id="KW-1185">Reference proteome</keyword>
<dbReference type="GO" id="GO:0005524">
    <property type="term" value="F:ATP binding"/>
    <property type="evidence" value="ECO:0007669"/>
    <property type="project" value="UniProtKB-UniRule"/>
</dbReference>
<comment type="subcellular location">
    <subcellularLocation>
        <location evidence="1 15">Cytoplasm</location>
    </subcellularLocation>
</comment>
<evidence type="ECO:0000259" key="18">
    <source>
        <dbReference type="PROSITE" id="PS51447"/>
    </source>
</evidence>
<sequence length="792" mass="86927">MKLSELWLREWVNPALNVEQLAQKLSLAGLEVAAINPVAGSFSQVVVGQILAIAPHPDASRLQVCTVDIGSKEALTIVCGAKNPCVGLKVAVAQIGAHLPNDLLIKTAKLRGVVSQGMLCSSSELGLSETLAEAGILVLPEAAPIGKDLRDYLQLDDYCLDIHITPNRGDCLSVKGLARDVAAIARTPLTSPSIANVPAVIADKYAIKVESPEDCPHYCGRIIRHINQQAKTPLWLSERLRHSGLRTIHPVVDVGNYVMLELGQPLHAFDLAKLSGGIQVRRARADEEVTLLDGKKVILDKESLVIADKAQVQAIAGVMGAAHSAVSTTSKDIFLESAFFNPAIIAGRARQYGLNSDSAYRFERGVDPSLTLIALERATELLTEIVAGQAGPVVQIQHANTKIAPILFHLPHFQKLLGISLREEQMAAIFQALGISFVAVQAEVWQVTPPSWRFDLVLEVDLIEELARIHGYQHILPTLPNTRLEFLPQPETKLPLSRLRHLLIDKGYHETINYSFTAPKLQHLVAPQSSALNLLNPISSELAVMRSSLWPGLLNTLIYNQQRQQLNLRLFETGLCFQIAHGKLEQTDYLAAIASGNKLPEQWGVASTSLDFFSVKSDVEALIHLMGKSAAIEFVTGTHPALHPGQSSTLQHAGHVIGHFGALHPKLIVDLDLIGPIYLFELKTAAVTSRNLPRFNAFSKFPVVRRDISFWLSEKYAAQTILDKVHEKGGDWLNQAYLFDVYFSAEEKEKRSLALALYWQHPSRTLVDAEVDALVQKVIASLKQSFAIQLRD</sequence>
<proteinExistence type="inferred from homology"/>
<dbReference type="NCBIfam" id="NF045760">
    <property type="entry name" value="YtpR"/>
    <property type="match status" value="1"/>
</dbReference>
<keyword evidence="11 16" id="KW-0694">RNA-binding</keyword>
<dbReference type="HAMAP" id="MF_00283">
    <property type="entry name" value="Phe_tRNA_synth_beta1"/>
    <property type="match status" value="1"/>
</dbReference>
<reference evidence="20 21" key="2">
    <citation type="journal article" date="2018" name="J. Invertebr. Pathol.">
        <title>'Candidatus Aquirickettsiella gammari' (Gammaproteobacteria: Legionellales: Coxiellaceae): A bacterial pathogen of the freshwater crustacean Gammarus fossarum (Malacostraca: Amphipoda).</title>
        <authorList>
            <person name="Bojko J."/>
            <person name="Dunn A.M."/>
            <person name="Stebbing P.D."/>
            <person name="van Aerle R."/>
            <person name="Bacela-Spychalska K."/>
            <person name="Bean T.P."/>
            <person name="Urrutia A."/>
            <person name="Stentiford G.D."/>
        </authorList>
    </citation>
    <scope>NUCLEOTIDE SEQUENCE [LARGE SCALE GENOMIC DNA]</scope>
    <source>
        <strain evidence="20">RA15029</strain>
    </source>
</reference>
<evidence type="ECO:0000256" key="2">
    <source>
        <dbReference type="ARBA" id="ARBA00008653"/>
    </source>
</evidence>
<keyword evidence="12 15" id="KW-0648">Protein biosynthesis</keyword>
<gene>
    <name evidence="15" type="primary">pheT</name>
    <name evidence="20" type="ORF">CFE62_001390</name>
</gene>
<dbReference type="GO" id="GO:0009328">
    <property type="term" value="C:phenylalanine-tRNA ligase complex"/>
    <property type="evidence" value="ECO:0007669"/>
    <property type="project" value="TreeGrafter"/>
</dbReference>
<dbReference type="AlphaFoldDB" id="A0A370CK66"/>
<dbReference type="SMART" id="SM00874">
    <property type="entry name" value="B5"/>
    <property type="match status" value="1"/>
</dbReference>
<dbReference type="Pfam" id="PF03147">
    <property type="entry name" value="FDX-ACB"/>
    <property type="match status" value="1"/>
</dbReference>
<evidence type="ECO:0000256" key="14">
    <source>
        <dbReference type="ARBA" id="ARBA00049255"/>
    </source>
</evidence>
<comment type="catalytic activity">
    <reaction evidence="14 15">
        <text>tRNA(Phe) + L-phenylalanine + ATP = L-phenylalanyl-tRNA(Phe) + AMP + diphosphate + H(+)</text>
        <dbReference type="Rhea" id="RHEA:19413"/>
        <dbReference type="Rhea" id="RHEA-COMP:9668"/>
        <dbReference type="Rhea" id="RHEA-COMP:9699"/>
        <dbReference type="ChEBI" id="CHEBI:15378"/>
        <dbReference type="ChEBI" id="CHEBI:30616"/>
        <dbReference type="ChEBI" id="CHEBI:33019"/>
        <dbReference type="ChEBI" id="CHEBI:58095"/>
        <dbReference type="ChEBI" id="CHEBI:78442"/>
        <dbReference type="ChEBI" id="CHEBI:78531"/>
        <dbReference type="ChEBI" id="CHEBI:456215"/>
        <dbReference type="EC" id="6.1.1.20"/>
    </reaction>
</comment>
<feature type="domain" description="B5" evidence="19">
    <location>
        <begin position="401"/>
        <end position="477"/>
    </location>
</feature>
<keyword evidence="7 15" id="KW-0479">Metal-binding</keyword>
<dbReference type="Gene3D" id="3.30.56.10">
    <property type="match status" value="2"/>
</dbReference>
<keyword evidence="9 15" id="KW-0067">ATP-binding</keyword>
<dbReference type="Proteomes" id="UP000226429">
    <property type="component" value="Unassembled WGS sequence"/>
</dbReference>
<feature type="binding site" evidence="15">
    <location>
        <position position="461"/>
    </location>
    <ligand>
        <name>Mg(2+)</name>
        <dbReference type="ChEBI" id="CHEBI:18420"/>
        <note>shared with alpha subunit</note>
    </ligand>
</feature>
<evidence type="ECO:0000256" key="1">
    <source>
        <dbReference type="ARBA" id="ARBA00004496"/>
    </source>
</evidence>
<feature type="binding site" evidence="15">
    <location>
        <position position="465"/>
    </location>
    <ligand>
        <name>Mg(2+)</name>
        <dbReference type="ChEBI" id="CHEBI:18420"/>
        <note>shared with alpha subunit</note>
    </ligand>
</feature>
<feature type="domain" description="FDX-ACB" evidence="18">
    <location>
        <begin position="699"/>
        <end position="791"/>
    </location>
</feature>
<dbReference type="InterPro" id="IPR033714">
    <property type="entry name" value="tRNA_bind_bactPheRS"/>
</dbReference>
<dbReference type="Gene3D" id="3.30.70.380">
    <property type="entry name" value="Ferrodoxin-fold anticodon-binding domain"/>
    <property type="match status" value="1"/>
</dbReference>
<dbReference type="PANTHER" id="PTHR10947:SF0">
    <property type="entry name" value="PHENYLALANINE--TRNA LIGASE BETA SUBUNIT"/>
    <property type="match status" value="1"/>
</dbReference>
<comment type="cofactor">
    <cofactor evidence="15">
        <name>Mg(2+)</name>
        <dbReference type="ChEBI" id="CHEBI:18420"/>
    </cofactor>
    <text evidence="15">Binds 2 magnesium ions per tetramer.</text>
</comment>
<dbReference type="Gene3D" id="2.40.50.140">
    <property type="entry name" value="Nucleic acid-binding proteins"/>
    <property type="match status" value="1"/>
</dbReference>
<keyword evidence="5 16" id="KW-0820">tRNA-binding</keyword>
<dbReference type="SUPFAM" id="SSF46955">
    <property type="entry name" value="Putative DNA-binding domain"/>
    <property type="match status" value="1"/>
</dbReference>